<keyword evidence="8" id="KW-1185">Reference proteome</keyword>
<dbReference type="GO" id="GO:0005840">
    <property type="term" value="C:ribosome"/>
    <property type="evidence" value="ECO:0007669"/>
    <property type="project" value="UniProtKB-KW"/>
</dbReference>
<evidence type="ECO:0000256" key="4">
    <source>
        <dbReference type="ARBA" id="ARBA00023128"/>
    </source>
</evidence>
<evidence type="ECO:0000256" key="3">
    <source>
        <dbReference type="ARBA" id="ARBA00022980"/>
    </source>
</evidence>
<comment type="subcellular location">
    <subcellularLocation>
        <location evidence="1">Mitochondrion</location>
    </subcellularLocation>
</comment>
<gene>
    <name evidence="7" type="ORF">AWRI3578_g392</name>
</gene>
<proteinExistence type="inferred from homology"/>
<dbReference type="Proteomes" id="UP000095605">
    <property type="component" value="Unassembled WGS sequence"/>
</dbReference>
<accession>A0A1E5RXU7</accession>
<dbReference type="Pfam" id="PF10501">
    <property type="entry name" value="Ribosomal_L50"/>
    <property type="match status" value="1"/>
</dbReference>
<name>A0A1E5RXU7_9ASCO</name>
<organism evidence="7 8">
    <name type="scientific">Hanseniaspora opuntiae</name>
    <dbReference type="NCBI Taxonomy" id="211096"/>
    <lineage>
        <taxon>Eukaryota</taxon>
        <taxon>Fungi</taxon>
        <taxon>Dikarya</taxon>
        <taxon>Ascomycota</taxon>
        <taxon>Saccharomycotina</taxon>
        <taxon>Saccharomycetes</taxon>
        <taxon>Saccharomycodales</taxon>
        <taxon>Saccharomycodaceae</taxon>
        <taxon>Hanseniaspora</taxon>
    </lineage>
</organism>
<keyword evidence="3" id="KW-0689">Ribosomal protein</keyword>
<dbReference type="OrthoDB" id="3980895at2759"/>
<reference evidence="8" key="1">
    <citation type="journal article" date="2016" name="Genome Announc.">
        <title>Genome sequences of three species of Hanseniaspora isolated from spontaneous wine fermentations.</title>
        <authorList>
            <person name="Sternes P.R."/>
            <person name="Lee D."/>
            <person name="Kutyna D.R."/>
            <person name="Borneman A.R."/>
        </authorList>
    </citation>
    <scope>NUCLEOTIDE SEQUENCE [LARGE SCALE GENOMIC DNA]</scope>
    <source>
        <strain evidence="8">AWRI3578</strain>
    </source>
</reference>
<evidence type="ECO:0000256" key="5">
    <source>
        <dbReference type="ARBA" id="ARBA00023274"/>
    </source>
</evidence>
<dbReference type="InterPro" id="IPR036736">
    <property type="entry name" value="ACP-like_sf"/>
</dbReference>
<keyword evidence="4" id="KW-0496">Mitochondrion</keyword>
<evidence type="ECO:0000256" key="1">
    <source>
        <dbReference type="ARBA" id="ARBA00004173"/>
    </source>
</evidence>
<evidence type="ECO:0000256" key="2">
    <source>
        <dbReference type="ARBA" id="ARBA00008860"/>
    </source>
</evidence>
<evidence type="ECO:0000313" key="8">
    <source>
        <dbReference type="Proteomes" id="UP000095605"/>
    </source>
</evidence>
<comment type="caution">
    <text evidence="7">The sequence shown here is derived from an EMBL/GenBank/DDBJ whole genome shotgun (WGS) entry which is preliminary data.</text>
</comment>
<evidence type="ECO:0000256" key="6">
    <source>
        <dbReference type="ARBA" id="ARBA00035183"/>
    </source>
</evidence>
<keyword evidence="5" id="KW-0687">Ribonucleoprotein</keyword>
<dbReference type="GO" id="GO:0005739">
    <property type="term" value="C:mitochondrion"/>
    <property type="evidence" value="ECO:0007669"/>
    <property type="project" value="UniProtKB-SubCell"/>
</dbReference>
<dbReference type="Gene3D" id="1.10.1200.10">
    <property type="entry name" value="ACP-like"/>
    <property type="match status" value="1"/>
</dbReference>
<dbReference type="AlphaFoldDB" id="A0A1E5RXU7"/>
<dbReference type="GO" id="GO:1990904">
    <property type="term" value="C:ribonucleoprotein complex"/>
    <property type="evidence" value="ECO:0007669"/>
    <property type="project" value="UniProtKB-KW"/>
</dbReference>
<dbReference type="EMBL" id="LPNL01000002">
    <property type="protein sequence ID" value="OEJ91548.1"/>
    <property type="molecule type" value="Genomic_DNA"/>
</dbReference>
<comment type="similarity">
    <text evidence="2">Belongs to the mitochondrion-specific ribosomal protein mL50 family.</text>
</comment>
<protein>
    <recommendedName>
        <fullName evidence="6">Large ribosomal subunit protein mL50</fullName>
    </recommendedName>
</protein>
<dbReference type="InterPro" id="IPR018305">
    <property type="entry name" value="Ribosomal_m50"/>
</dbReference>
<sequence length="276" mass="31941">MLNTIKLKASTNQSTPLLISNSVRKYSFLDYFTRKQDQKKSSDNGSTKELLNTLTKNDNSADDVVNKGLAEKNVNFKTTAVIGDSKLYEERVKYLRDHRFSQLKVSKWNKVDETTVEKFTKEDILNLVKKYNIEQDAISKPFSDYKTKFLFAKDLQKISGRSLSDFNLSLFNTPEEFLQFYQKIFLSGSFDKYDETKPLAVYLKVGEDSADLENDVFINFKDAGSEYEELVSTITNRTKVFPAKDNNVKIKNTRNLEEQKTLKDIIKEEAEYLNLK</sequence>
<evidence type="ECO:0000313" key="7">
    <source>
        <dbReference type="EMBL" id="OEJ91548.1"/>
    </source>
</evidence>